<dbReference type="PANTHER" id="PTHR23150:SF19">
    <property type="entry name" value="FORMYLGLYCINE-GENERATING ENZYME"/>
    <property type="match status" value="1"/>
</dbReference>
<dbReference type="EMBL" id="RDQO01000003">
    <property type="protein sequence ID" value="RMX05920.1"/>
    <property type="molecule type" value="Genomic_DNA"/>
</dbReference>
<evidence type="ECO:0000256" key="1">
    <source>
        <dbReference type="SAM" id="MobiDB-lite"/>
    </source>
</evidence>
<dbReference type="Gene3D" id="3.90.1580.10">
    <property type="entry name" value="paralog of FGE (formylglycine-generating enzyme)"/>
    <property type="match status" value="1"/>
</dbReference>
<feature type="region of interest" description="Disordered" evidence="1">
    <location>
        <begin position="40"/>
        <end position="75"/>
    </location>
</feature>
<proteinExistence type="predicted"/>
<name>A0A3M6QSA1_9BURK</name>
<dbReference type="Pfam" id="PF03781">
    <property type="entry name" value="FGE-sulfatase"/>
    <property type="match status" value="1"/>
</dbReference>
<dbReference type="AlphaFoldDB" id="A0A3M6QSA1"/>
<gene>
    <name evidence="3" type="ORF">D8I35_12275</name>
</gene>
<dbReference type="OrthoDB" id="9768004at2"/>
<dbReference type="InterPro" id="IPR005532">
    <property type="entry name" value="SUMF_dom"/>
</dbReference>
<organism evidence="3 4">
    <name type="scientific">Corticibacter populi</name>
    <dbReference type="NCBI Taxonomy" id="1550736"/>
    <lineage>
        <taxon>Bacteria</taxon>
        <taxon>Pseudomonadati</taxon>
        <taxon>Pseudomonadota</taxon>
        <taxon>Betaproteobacteria</taxon>
        <taxon>Burkholderiales</taxon>
        <taxon>Comamonadaceae</taxon>
        <taxon>Corticibacter</taxon>
    </lineage>
</organism>
<dbReference type="SUPFAM" id="SSF56436">
    <property type="entry name" value="C-type lectin-like"/>
    <property type="match status" value="1"/>
</dbReference>
<comment type="caution">
    <text evidence="3">The sequence shown here is derived from an EMBL/GenBank/DDBJ whole genome shotgun (WGS) entry which is preliminary data.</text>
</comment>
<evidence type="ECO:0000313" key="4">
    <source>
        <dbReference type="Proteomes" id="UP000278006"/>
    </source>
</evidence>
<protein>
    <recommendedName>
        <fullName evidence="2">Sulfatase-modifying factor enzyme-like domain-containing protein</fullName>
    </recommendedName>
</protein>
<dbReference type="PANTHER" id="PTHR23150">
    <property type="entry name" value="SULFATASE MODIFYING FACTOR 1, 2"/>
    <property type="match status" value="1"/>
</dbReference>
<dbReference type="InterPro" id="IPR042095">
    <property type="entry name" value="SUMF_sf"/>
</dbReference>
<dbReference type="InterPro" id="IPR016187">
    <property type="entry name" value="CTDL_fold"/>
</dbReference>
<evidence type="ECO:0000313" key="3">
    <source>
        <dbReference type="EMBL" id="RMX05920.1"/>
    </source>
</evidence>
<reference evidence="3 4" key="1">
    <citation type="submission" date="2018-10" db="EMBL/GenBank/DDBJ databases">
        <title>Draft genome of Cortibacter populi DSM10536.</title>
        <authorList>
            <person name="Bernier A.-M."/>
            <person name="Bernard K."/>
        </authorList>
    </citation>
    <scope>NUCLEOTIDE SEQUENCE [LARGE SCALE GENOMIC DNA]</scope>
    <source>
        <strain evidence="3 4">DSM 105136</strain>
    </source>
</reference>
<dbReference type="InterPro" id="IPR051043">
    <property type="entry name" value="Sulfatase_Mod_Factor_Kinase"/>
</dbReference>
<sequence>MPVAWPCIRPESAVHLHGVTSPNKTARMLSHRKDRAARRWCNPSMRPPPSLSTPILPRETTPGASHLPHRSRGPCPASAARARALAGMLVSAAACATALTACRGDSSADPATEPSANLVMVPAGTVRFLAVGEFTRAGFPAAPPWQQARIEQPLRVMRQLVSQADYARCVAAQHCKPADGQDRRGASASAQLPVTGVSWVDAQAYAQWLAAETGLPYRLPRYEEWVLLAGDAFEEAAPLDEYRPDNPAQYWLQQYAREMARASVEPAPQPLGHFGRNAYGIEDLGGNVWEWTDTCYTRTALADGAAPLALSENCGIRAVAGQHPSFIPDFIRDARSGACSVGAPPSNLGIRLVVAAPPGR</sequence>
<evidence type="ECO:0000259" key="2">
    <source>
        <dbReference type="Pfam" id="PF03781"/>
    </source>
</evidence>
<keyword evidence="4" id="KW-1185">Reference proteome</keyword>
<dbReference type="GO" id="GO:0120147">
    <property type="term" value="F:formylglycine-generating oxidase activity"/>
    <property type="evidence" value="ECO:0007669"/>
    <property type="project" value="TreeGrafter"/>
</dbReference>
<dbReference type="Proteomes" id="UP000278006">
    <property type="component" value="Unassembled WGS sequence"/>
</dbReference>
<accession>A0A3M6QSA1</accession>
<feature type="domain" description="Sulfatase-modifying factor enzyme-like" evidence="2">
    <location>
        <begin position="117"/>
        <end position="353"/>
    </location>
</feature>